<gene>
    <name evidence="4" type="ORF">D9758_016484</name>
</gene>
<dbReference type="Proteomes" id="UP000559256">
    <property type="component" value="Unassembled WGS sequence"/>
</dbReference>
<evidence type="ECO:0000313" key="5">
    <source>
        <dbReference type="Proteomes" id="UP000559256"/>
    </source>
</evidence>
<keyword evidence="5" id="KW-1185">Reference proteome</keyword>
<feature type="transmembrane region" description="Helical" evidence="2">
    <location>
        <begin position="71"/>
        <end position="93"/>
    </location>
</feature>
<keyword evidence="2" id="KW-0812">Transmembrane</keyword>
<accession>A0A8H5CP90</accession>
<dbReference type="OrthoDB" id="3057703at2759"/>
<evidence type="ECO:0000256" key="2">
    <source>
        <dbReference type="SAM" id="Phobius"/>
    </source>
</evidence>
<organism evidence="4 5">
    <name type="scientific">Tetrapyrgos nigripes</name>
    <dbReference type="NCBI Taxonomy" id="182062"/>
    <lineage>
        <taxon>Eukaryota</taxon>
        <taxon>Fungi</taxon>
        <taxon>Dikarya</taxon>
        <taxon>Basidiomycota</taxon>
        <taxon>Agaricomycotina</taxon>
        <taxon>Agaricomycetes</taxon>
        <taxon>Agaricomycetidae</taxon>
        <taxon>Agaricales</taxon>
        <taxon>Marasmiineae</taxon>
        <taxon>Marasmiaceae</taxon>
        <taxon>Tetrapyrgos</taxon>
    </lineage>
</organism>
<keyword evidence="2" id="KW-0472">Membrane</keyword>
<feature type="domain" description="DUF6534" evidence="3">
    <location>
        <begin position="45"/>
        <end position="120"/>
    </location>
</feature>
<evidence type="ECO:0000256" key="1">
    <source>
        <dbReference type="SAM" id="MobiDB-lite"/>
    </source>
</evidence>
<dbReference type="Pfam" id="PF20152">
    <property type="entry name" value="DUF6534"/>
    <property type="match status" value="1"/>
</dbReference>
<name>A0A8H5CP90_9AGAR</name>
<dbReference type="InterPro" id="IPR045339">
    <property type="entry name" value="DUF6534"/>
</dbReference>
<reference evidence="4 5" key="1">
    <citation type="journal article" date="2020" name="ISME J.">
        <title>Uncovering the hidden diversity of litter-decomposition mechanisms in mushroom-forming fungi.</title>
        <authorList>
            <person name="Floudas D."/>
            <person name="Bentzer J."/>
            <person name="Ahren D."/>
            <person name="Johansson T."/>
            <person name="Persson P."/>
            <person name="Tunlid A."/>
        </authorList>
    </citation>
    <scope>NUCLEOTIDE SEQUENCE [LARGE SCALE GENOMIC DNA]</scope>
    <source>
        <strain evidence="4 5">CBS 291.85</strain>
    </source>
</reference>
<protein>
    <recommendedName>
        <fullName evidence="3">DUF6534 domain-containing protein</fullName>
    </recommendedName>
</protein>
<feature type="region of interest" description="Disordered" evidence="1">
    <location>
        <begin position="144"/>
        <end position="167"/>
    </location>
</feature>
<evidence type="ECO:0000313" key="4">
    <source>
        <dbReference type="EMBL" id="KAF5344536.1"/>
    </source>
</evidence>
<comment type="caution">
    <text evidence="4">The sequence shown here is derived from an EMBL/GenBank/DDBJ whole genome shotgun (WGS) entry which is preliminary data.</text>
</comment>
<feature type="transmembrane region" description="Helical" evidence="2">
    <location>
        <begin position="35"/>
        <end position="59"/>
    </location>
</feature>
<sequence>MVYPKTSNYSSRFQTLSTLLHRPEHSTKREAAFEAVVLFGFCDTSAIDFCLTLALFYALRRSGRMFGWTDSNFMALASYMINTGFLARCYLLMKYNLVYQALRNFSTEFYAVSFLAMVNAPYYFDTLHEERTRSLYIERDTSHTRSTSFHSGSHQTTSATQDFEMNTPTRKTINEVGLPLFNRSSSSPPHTIQQSVLEVNMIREQRRAIESIYTSRH</sequence>
<proteinExistence type="predicted"/>
<dbReference type="AlphaFoldDB" id="A0A8H5CP90"/>
<dbReference type="EMBL" id="JAACJM010000123">
    <property type="protein sequence ID" value="KAF5344536.1"/>
    <property type="molecule type" value="Genomic_DNA"/>
</dbReference>
<keyword evidence="2" id="KW-1133">Transmembrane helix</keyword>
<evidence type="ECO:0000259" key="3">
    <source>
        <dbReference type="Pfam" id="PF20152"/>
    </source>
</evidence>